<gene>
    <name evidence="2" type="ORF">UT67_C0011G0012</name>
</gene>
<keyword evidence="1" id="KW-1133">Transmembrane helix</keyword>
<accession>A0A0G0SIV4</accession>
<dbReference type="InterPro" id="IPR032820">
    <property type="entry name" value="ATPase_put"/>
</dbReference>
<keyword evidence="1" id="KW-0472">Membrane</keyword>
<dbReference type="EMBL" id="LBXR01000011">
    <property type="protein sequence ID" value="KKR34615.1"/>
    <property type="molecule type" value="Genomic_DNA"/>
</dbReference>
<keyword evidence="1" id="KW-0812">Transmembrane</keyword>
<evidence type="ECO:0000256" key="1">
    <source>
        <dbReference type="SAM" id="Phobius"/>
    </source>
</evidence>
<reference evidence="2 3" key="1">
    <citation type="journal article" date="2015" name="Nature">
        <title>rRNA introns, odd ribosomes, and small enigmatic genomes across a large radiation of phyla.</title>
        <authorList>
            <person name="Brown C.T."/>
            <person name="Hug L.A."/>
            <person name="Thomas B.C."/>
            <person name="Sharon I."/>
            <person name="Castelle C.J."/>
            <person name="Singh A."/>
            <person name="Wilkins M.J."/>
            <person name="Williams K.H."/>
            <person name="Banfield J.F."/>
        </authorList>
    </citation>
    <scope>NUCLEOTIDE SEQUENCE [LARGE SCALE GENOMIC DNA]</scope>
</reference>
<sequence length="71" mass="7856">MSEAFTDFGASIAVPVVLFVLLGQYLDGKYGRSPLFTIMGFVLAALLTAKIIYKKAKRYGEEYKKMNDAGK</sequence>
<dbReference type="STRING" id="1619037.UT67_C0011G0012"/>
<evidence type="ECO:0008006" key="4">
    <source>
        <dbReference type="Google" id="ProtNLM"/>
    </source>
</evidence>
<dbReference type="Pfam" id="PF09527">
    <property type="entry name" value="ATPase_gene1"/>
    <property type="match status" value="1"/>
</dbReference>
<comment type="caution">
    <text evidence="2">The sequence shown here is derived from an EMBL/GenBank/DDBJ whole genome shotgun (WGS) entry which is preliminary data.</text>
</comment>
<organism evidence="2 3">
    <name type="scientific">Candidatus Magasanikbacteria bacterium GW2011_GWA2_40_10</name>
    <dbReference type="NCBI Taxonomy" id="1619037"/>
    <lineage>
        <taxon>Bacteria</taxon>
        <taxon>Candidatus Magasanikiibacteriota</taxon>
    </lineage>
</organism>
<protein>
    <recommendedName>
        <fullName evidence="4">AtpZ/AtpI family protein</fullName>
    </recommendedName>
</protein>
<evidence type="ECO:0000313" key="2">
    <source>
        <dbReference type="EMBL" id="KKR34615.1"/>
    </source>
</evidence>
<dbReference type="AlphaFoldDB" id="A0A0G0SIV4"/>
<feature type="transmembrane region" description="Helical" evidence="1">
    <location>
        <begin position="32"/>
        <end position="53"/>
    </location>
</feature>
<feature type="transmembrane region" description="Helical" evidence="1">
    <location>
        <begin position="7"/>
        <end position="26"/>
    </location>
</feature>
<dbReference type="Proteomes" id="UP000034855">
    <property type="component" value="Unassembled WGS sequence"/>
</dbReference>
<proteinExistence type="predicted"/>
<name>A0A0G0SIV4_9BACT</name>
<evidence type="ECO:0000313" key="3">
    <source>
        <dbReference type="Proteomes" id="UP000034855"/>
    </source>
</evidence>